<feature type="chain" id="PRO_5008190847" description="Dirigent protein" evidence="4">
    <location>
        <begin position="19"/>
        <end position="181"/>
    </location>
</feature>
<dbReference type="GO" id="GO:0048046">
    <property type="term" value="C:apoplast"/>
    <property type="evidence" value="ECO:0007669"/>
    <property type="project" value="UniProtKB-SubCell"/>
</dbReference>
<dbReference type="PANTHER" id="PTHR21495">
    <property type="entry name" value="NUCLEOPORIN-RELATED"/>
    <property type="match status" value="1"/>
</dbReference>
<protein>
    <recommendedName>
        <fullName evidence="4">Dirigent protein</fullName>
    </recommendedName>
</protein>
<dbReference type="HOGENOM" id="CLU_087111_2_0_1"/>
<dbReference type="STRING" id="40149.A0A0E0F3N6"/>
<dbReference type="Gene3D" id="2.40.480.10">
    <property type="entry name" value="Allene oxide cyclase-like"/>
    <property type="match status" value="1"/>
</dbReference>
<evidence type="ECO:0000256" key="2">
    <source>
        <dbReference type="ARBA" id="ARBA00011738"/>
    </source>
</evidence>
<dbReference type="eggNOG" id="ENOG502S7A5">
    <property type="taxonomic scope" value="Eukaryota"/>
</dbReference>
<keyword evidence="4" id="KW-0052">Apoplast</keyword>
<comment type="function">
    <text evidence="4">Dirigent proteins impart stereoselectivity on the phenoxy radical-coupling reaction, yielding optically active lignans from two molecules of coniferyl alcohol in the biosynthesis of lignans, flavonolignans, and alkaloids and thus plays a central role in plant secondary metabolism.</text>
</comment>
<keyword evidence="3 4" id="KW-0964">Secreted</keyword>
<dbReference type="Pfam" id="PF03018">
    <property type="entry name" value="Dirigent"/>
    <property type="match status" value="1"/>
</dbReference>
<evidence type="ECO:0000313" key="6">
    <source>
        <dbReference type="Proteomes" id="UP000008021"/>
    </source>
</evidence>
<sequence>MPLLLQLALAVAVAVAMAGTATTTTTHTRFYMHDTVTASASGGGPAATAVRVVRGAAAAALPGDAVNRFGDLYAIDDPLTDGADAASSAAVGRARGFYMFASRTDSALLFSATMEFTAGVHRGGAVSVLARDAILDEVRELPVVGGAGVLRGAAGYGLLRTHSFNATTNNAVLQIDLYLSV</sequence>
<evidence type="ECO:0000313" key="5">
    <source>
        <dbReference type="EnsemblPlants" id="OMERI11G05690.1"/>
    </source>
</evidence>
<dbReference type="InterPro" id="IPR004265">
    <property type="entry name" value="Dirigent"/>
</dbReference>
<feature type="signal peptide" evidence="4">
    <location>
        <begin position="1"/>
        <end position="18"/>
    </location>
</feature>
<name>A0A0E0F3N6_9ORYZ</name>
<organism evidence="5">
    <name type="scientific">Oryza meridionalis</name>
    <dbReference type="NCBI Taxonomy" id="40149"/>
    <lineage>
        <taxon>Eukaryota</taxon>
        <taxon>Viridiplantae</taxon>
        <taxon>Streptophyta</taxon>
        <taxon>Embryophyta</taxon>
        <taxon>Tracheophyta</taxon>
        <taxon>Spermatophyta</taxon>
        <taxon>Magnoliopsida</taxon>
        <taxon>Liliopsida</taxon>
        <taxon>Poales</taxon>
        <taxon>Poaceae</taxon>
        <taxon>BOP clade</taxon>
        <taxon>Oryzoideae</taxon>
        <taxon>Oryzeae</taxon>
        <taxon>Oryzinae</taxon>
        <taxon>Oryza</taxon>
    </lineage>
</organism>
<proteinExistence type="inferred from homology"/>
<evidence type="ECO:0000256" key="4">
    <source>
        <dbReference type="RuleBase" id="RU363099"/>
    </source>
</evidence>
<comment type="similarity">
    <text evidence="1 4">Belongs to the plant dirigent protein family.</text>
</comment>
<evidence type="ECO:0000256" key="1">
    <source>
        <dbReference type="ARBA" id="ARBA00010746"/>
    </source>
</evidence>
<comment type="subunit">
    <text evidence="2 4">Homodimer.</text>
</comment>
<reference evidence="5" key="1">
    <citation type="submission" date="2015-04" db="UniProtKB">
        <authorList>
            <consortium name="EnsemblPlants"/>
        </authorList>
    </citation>
    <scope>IDENTIFICATION</scope>
</reference>
<dbReference type="GO" id="GO:0009699">
    <property type="term" value="P:phenylpropanoid biosynthetic process"/>
    <property type="evidence" value="ECO:0007669"/>
    <property type="project" value="UniProtKB-ARBA"/>
</dbReference>
<accession>A0A0E0F3N6</accession>
<dbReference type="InterPro" id="IPR044859">
    <property type="entry name" value="Allene_oxi_cyc_Dirigent"/>
</dbReference>
<reference evidence="5" key="2">
    <citation type="submission" date="2018-05" db="EMBL/GenBank/DDBJ databases">
        <title>OmerRS3 (Oryza meridionalis Reference Sequence Version 3).</title>
        <authorList>
            <person name="Zhang J."/>
            <person name="Kudrna D."/>
            <person name="Lee S."/>
            <person name="Talag J."/>
            <person name="Welchert J."/>
            <person name="Wing R.A."/>
        </authorList>
    </citation>
    <scope>NUCLEOTIDE SEQUENCE [LARGE SCALE GENOMIC DNA]</scope>
    <source>
        <strain evidence="5">cv. OR44</strain>
    </source>
</reference>
<dbReference type="Gramene" id="OMERI11G05690.1">
    <property type="protein sequence ID" value="OMERI11G05690.1"/>
    <property type="gene ID" value="OMERI11G05690"/>
</dbReference>
<evidence type="ECO:0000256" key="3">
    <source>
        <dbReference type="ARBA" id="ARBA00022525"/>
    </source>
</evidence>
<keyword evidence="4" id="KW-0732">Signal</keyword>
<comment type="subcellular location">
    <subcellularLocation>
        <location evidence="4">Secreted</location>
        <location evidence="4">Extracellular space</location>
        <location evidence="4">Apoplast</location>
    </subcellularLocation>
</comment>
<keyword evidence="6" id="KW-1185">Reference proteome</keyword>
<dbReference type="EnsemblPlants" id="OMERI11G05690.1">
    <property type="protein sequence ID" value="OMERI11G05690.1"/>
    <property type="gene ID" value="OMERI11G05690"/>
</dbReference>
<dbReference type="Proteomes" id="UP000008021">
    <property type="component" value="Chromosome 11"/>
</dbReference>
<dbReference type="AlphaFoldDB" id="A0A0E0F3N6"/>